<feature type="transmembrane region" description="Helical" evidence="6">
    <location>
        <begin position="181"/>
        <end position="199"/>
    </location>
</feature>
<evidence type="ECO:0000256" key="1">
    <source>
        <dbReference type="ARBA" id="ARBA00004651"/>
    </source>
</evidence>
<feature type="transmembrane region" description="Helical" evidence="6">
    <location>
        <begin position="38"/>
        <end position="60"/>
    </location>
</feature>
<dbReference type="Pfam" id="PF01810">
    <property type="entry name" value="LysE"/>
    <property type="match status" value="1"/>
</dbReference>
<protein>
    <recommendedName>
        <fullName evidence="9">LysE family translocator</fullName>
    </recommendedName>
</protein>
<comment type="caution">
    <text evidence="7">The sequence shown here is derived from an EMBL/GenBank/DDBJ whole genome shotgun (WGS) entry which is preliminary data.</text>
</comment>
<dbReference type="GO" id="GO:0033228">
    <property type="term" value="P:cysteine export across plasma membrane"/>
    <property type="evidence" value="ECO:0007669"/>
    <property type="project" value="TreeGrafter"/>
</dbReference>
<evidence type="ECO:0000256" key="3">
    <source>
        <dbReference type="ARBA" id="ARBA00022692"/>
    </source>
</evidence>
<keyword evidence="3 6" id="KW-0812">Transmembrane</keyword>
<evidence type="ECO:0000256" key="4">
    <source>
        <dbReference type="ARBA" id="ARBA00022989"/>
    </source>
</evidence>
<evidence type="ECO:0000256" key="5">
    <source>
        <dbReference type="ARBA" id="ARBA00023136"/>
    </source>
</evidence>
<feature type="transmembrane region" description="Helical" evidence="6">
    <location>
        <begin position="122"/>
        <end position="140"/>
    </location>
</feature>
<organism evidence="7 8">
    <name type="scientific">Proteobacteria bacterium 228</name>
    <dbReference type="NCBI Taxonomy" id="2083153"/>
    <lineage>
        <taxon>Bacteria</taxon>
        <taxon>Pseudomonadati</taxon>
        <taxon>Pseudomonadota</taxon>
    </lineage>
</organism>
<dbReference type="GO" id="GO:0015171">
    <property type="term" value="F:amino acid transmembrane transporter activity"/>
    <property type="evidence" value="ECO:0007669"/>
    <property type="project" value="TreeGrafter"/>
</dbReference>
<dbReference type="Proteomes" id="UP000238196">
    <property type="component" value="Unassembled WGS sequence"/>
</dbReference>
<evidence type="ECO:0000313" key="8">
    <source>
        <dbReference type="Proteomes" id="UP000238196"/>
    </source>
</evidence>
<dbReference type="PANTHER" id="PTHR30086">
    <property type="entry name" value="ARGININE EXPORTER PROTEIN ARGO"/>
    <property type="match status" value="1"/>
</dbReference>
<dbReference type="OrthoDB" id="9812084at2"/>
<gene>
    <name evidence="7" type="ORF">C4K68_18055</name>
</gene>
<evidence type="ECO:0000313" key="7">
    <source>
        <dbReference type="EMBL" id="PPC75910.1"/>
    </source>
</evidence>
<feature type="transmembrane region" description="Helical" evidence="6">
    <location>
        <begin position="66"/>
        <end position="87"/>
    </location>
</feature>
<keyword evidence="2" id="KW-1003">Cell membrane</keyword>
<dbReference type="AlphaFoldDB" id="A0A2S5KME5"/>
<evidence type="ECO:0008006" key="9">
    <source>
        <dbReference type="Google" id="ProtNLM"/>
    </source>
</evidence>
<name>A0A2S5KME5_9PROT</name>
<sequence>MLAVIFSMSMFALVGAITPGPVNMLATSYGARFGFWRAFPHVLGASLGYALLLLVLGAGADQVIARIGWLQSGIQWAGALFLLYLALRIILAPVGGPVAEGDGNGQPGIWQGALCQWLNPKAWLFGLSGIGLFVSSAGALPSGLYVFSTVSFLVCCFSVGCWAAMGQVISRYLHNALRQRCFNVLMGSVLVLTVALAGIKASL</sequence>
<comment type="subcellular location">
    <subcellularLocation>
        <location evidence="1">Cell membrane</location>
        <topology evidence="1">Multi-pass membrane protein</topology>
    </subcellularLocation>
</comment>
<dbReference type="EMBL" id="PRLP01000061">
    <property type="protein sequence ID" value="PPC75910.1"/>
    <property type="molecule type" value="Genomic_DNA"/>
</dbReference>
<proteinExistence type="predicted"/>
<feature type="transmembrane region" description="Helical" evidence="6">
    <location>
        <begin position="6"/>
        <end position="26"/>
    </location>
</feature>
<keyword evidence="4 6" id="KW-1133">Transmembrane helix</keyword>
<dbReference type="InterPro" id="IPR001123">
    <property type="entry name" value="LeuE-type"/>
</dbReference>
<dbReference type="GO" id="GO:0005886">
    <property type="term" value="C:plasma membrane"/>
    <property type="evidence" value="ECO:0007669"/>
    <property type="project" value="UniProtKB-SubCell"/>
</dbReference>
<dbReference type="PANTHER" id="PTHR30086:SF20">
    <property type="entry name" value="ARGININE EXPORTER PROTEIN ARGO-RELATED"/>
    <property type="match status" value="1"/>
</dbReference>
<accession>A0A2S5KME5</accession>
<evidence type="ECO:0000256" key="6">
    <source>
        <dbReference type="SAM" id="Phobius"/>
    </source>
</evidence>
<evidence type="ECO:0000256" key="2">
    <source>
        <dbReference type="ARBA" id="ARBA00022475"/>
    </source>
</evidence>
<feature type="transmembrane region" description="Helical" evidence="6">
    <location>
        <begin position="146"/>
        <end position="169"/>
    </location>
</feature>
<reference evidence="7 8" key="1">
    <citation type="submission" date="2018-02" db="EMBL/GenBank/DDBJ databases">
        <title>novel marine gammaproteobacteria from coastal saline agro ecosystem.</title>
        <authorList>
            <person name="Krishnan R."/>
            <person name="Ramesh Kumar N."/>
        </authorList>
    </citation>
    <scope>NUCLEOTIDE SEQUENCE [LARGE SCALE GENOMIC DNA]</scope>
    <source>
        <strain evidence="7 8">228</strain>
    </source>
</reference>
<keyword evidence="5 6" id="KW-0472">Membrane</keyword>